<evidence type="ECO:0000313" key="2">
    <source>
        <dbReference type="EnsemblPlants" id="AET1Gv20475700.1"/>
    </source>
</evidence>
<reference evidence="2" key="4">
    <citation type="submission" date="2019-03" db="UniProtKB">
        <authorList>
            <consortium name="EnsemblPlants"/>
        </authorList>
    </citation>
    <scope>IDENTIFICATION</scope>
</reference>
<evidence type="ECO:0000259" key="1">
    <source>
        <dbReference type="PROSITE" id="PS50033"/>
    </source>
</evidence>
<dbReference type="AlphaFoldDB" id="A0A452YMZ9"/>
<name>A0A452YMZ9_AEGTS</name>
<dbReference type="GO" id="GO:0005783">
    <property type="term" value="C:endoplasmic reticulum"/>
    <property type="evidence" value="ECO:0007669"/>
    <property type="project" value="TreeGrafter"/>
</dbReference>
<organism evidence="2 3">
    <name type="scientific">Aegilops tauschii subsp. strangulata</name>
    <name type="common">Goatgrass</name>
    <dbReference type="NCBI Taxonomy" id="200361"/>
    <lineage>
        <taxon>Eukaryota</taxon>
        <taxon>Viridiplantae</taxon>
        <taxon>Streptophyta</taxon>
        <taxon>Embryophyta</taxon>
        <taxon>Tracheophyta</taxon>
        <taxon>Spermatophyta</taxon>
        <taxon>Magnoliopsida</taxon>
        <taxon>Liliopsida</taxon>
        <taxon>Poales</taxon>
        <taxon>Poaceae</taxon>
        <taxon>BOP clade</taxon>
        <taxon>Pooideae</taxon>
        <taxon>Triticodae</taxon>
        <taxon>Triticeae</taxon>
        <taxon>Triticinae</taxon>
        <taxon>Aegilops</taxon>
    </lineage>
</organism>
<keyword evidence="3" id="KW-1185">Reference proteome</keyword>
<dbReference type="GO" id="GO:0043130">
    <property type="term" value="F:ubiquitin binding"/>
    <property type="evidence" value="ECO:0007669"/>
    <property type="project" value="TreeGrafter"/>
</dbReference>
<dbReference type="SUPFAM" id="SSF54236">
    <property type="entry name" value="Ubiquitin-like"/>
    <property type="match status" value="1"/>
</dbReference>
<dbReference type="PROSITE" id="PS50033">
    <property type="entry name" value="UBX"/>
    <property type="match status" value="1"/>
</dbReference>
<dbReference type="Gene3D" id="3.10.20.90">
    <property type="entry name" value="Phosphatidylinositol 3-kinase Catalytic Subunit, Chain A, domain 1"/>
    <property type="match status" value="1"/>
</dbReference>
<dbReference type="CDD" id="cd01767">
    <property type="entry name" value="UBX"/>
    <property type="match status" value="1"/>
</dbReference>
<evidence type="ECO:0000313" key="3">
    <source>
        <dbReference type="Proteomes" id="UP000015105"/>
    </source>
</evidence>
<dbReference type="InterPro" id="IPR001012">
    <property type="entry name" value="UBX_dom"/>
</dbReference>
<reference evidence="2" key="5">
    <citation type="journal article" date="2021" name="G3 (Bethesda)">
        <title>Aegilops tauschii genome assembly Aet v5.0 features greater sequence contiguity and improved annotation.</title>
        <authorList>
            <person name="Wang L."/>
            <person name="Zhu T."/>
            <person name="Rodriguez J.C."/>
            <person name="Deal K.R."/>
            <person name="Dubcovsky J."/>
            <person name="McGuire P.E."/>
            <person name="Lux T."/>
            <person name="Spannagl M."/>
            <person name="Mayer K.F.X."/>
            <person name="Baldrich P."/>
            <person name="Meyers B.C."/>
            <person name="Huo N."/>
            <person name="Gu Y.Q."/>
            <person name="Zhou H."/>
            <person name="Devos K.M."/>
            <person name="Bennetzen J.L."/>
            <person name="Unver T."/>
            <person name="Budak H."/>
            <person name="Gulick P.J."/>
            <person name="Galiba G."/>
            <person name="Kalapos B."/>
            <person name="Nelson D.R."/>
            <person name="Li P."/>
            <person name="You F.M."/>
            <person name="Luo M.C."/>
            <person name="Dvorak J."/>
        </authorList>
    </citation>
    <scope>NUCLEOTIDE SEQUENCE [LARGE SCALE GENOMIC DNA]</scope>
    <source>
        <strain evidence="2">cv. AL8/78</strain>
    </source>
</reference>
<accession>A0A452YMZ9</accession>
<dbReference type="SMART" id="SM00166">
    <property type="entry name" value="UBX"/>
    <property type="match status" value="1"/>
</dbReference>
<dbReference type="EnsemblPlants" id="AET1Gv20475700.1">
    <property type="protein sequence ID" value="AET1Gv20475700.1"/>
    <property type="gene ID" value="AET1Gv20475700"/>
</dbReference>
<dbReference type="PANTHER" id="PTHR23322">
    <property type="entry name" value="FAS-ASSOCIATED PROTEIN"/>
    <property type="match status" value="1"/>
</dbReference>
<sequence>MLTILQVLIRFPTGERKERRFHSSATITSIYDYVDSLDCLKAEKYSLVSNFPRVTYGPEKNSQTLVEAGLHPQASLFIEIEQ</sequence>
<protein>
    <recommendedName>
        <fullName evidence="1">UBX domain-containing protein</fullName>
    </recommendedName>
</protein>
<proteinExistence type="predicted"/>
<feature type="domain" description="UBX" evidence="1">
    <location>
        <begin position="1"/>
        <end position="78"/>
    </location>
</feature>
<dbReference type="InterPro" id="IPR029071">
    <property type="entry name" value="Ubiquitin-like_domsf"/>
</dbReference>
<reference evidence="3" key="1">
    <citation type="journal article" date="2014" name="Science">
        <title>Ancient hybridizations among the ancestral genomes of bread wheat.</title>
        <authorList>
            <consortium name="International Wheat Genome Sequencing Consortium,"/>
            <person name="Marcussen T."/>
            <person name="Sandve S.R."/>
            <person name="Heier L."/>
            <person name="Spannagl M."/>
            <person name="Pfeifer M."/>
            <person name="Jakobsen K.S."/>
            <person name="Wulff B.B."/>
            <person name="Steuernagel B."/>
            <person name="Mayer K.F."/>
            <person name="Olsen O.A."/>
        </authorList>
    </citation>
    <scope>NUCLEOTIDE SEQUENCE [LARGE SCALE GENOMIC DNA]</scope>
    <source>
        <strain evidence="3">cv. AL8/78</strain>
    </source>
</reference>
<dbReference type="Gramene" id="AET1Gv20475700.1">
    <property type="protein sequence ID" value="AET1Gv20475700.1"/>
    <property type="gene ID" value="AET1Gv20475700"/>
</dbReference>
<reference evidence="2" key="3">
    <citation type="journal article" date="2017" name="Nature">
        <title>Genome sequence of the progenitor of the wheat D genome Aegilops tauschii.</title>
        <authorList>
            <person name="Luo M.C."/>
            <person name="Gu Y.Q."/>
            <person name="Puiu D."/>
            <person name="Wang H."/>
            <person name="Twardziok S.O."/>
            <person name="Deal K.R."/>
            <person name="Huo N."/>
            <person name="Zhu T."/>
            <person name="Wang L."/>
            <person name="Wang Y."/>
            <person name="McGuire P.E."/>
            <person name="Liu S."/>
            <person name="Long H."/>
            <person name="Ramasamy R.K."/>
            <person name="Rodriguez J.C."/>
            <person name="Van S.L."/>
            <person name="Yuan L."/>
            <person name="Wang Z."/>
            <person name="Xia Z."/>
            <person name="Xiao L."/>
            <person name="Anderson O.D."/>
            <person name="Ouyang S."/>
            <person name="Liang Y."/>
            <person name="Zimin A.V."/>
            <person name="Pertea G."/>
            <person name="Qi P."/>
            <person name="Bennetzen J.L."/>
            <person name="Dai X."/>
            <person name="Dawson M.W."/>
            <person name="Muller H.G."/>
            <person name="Kugler K."/>
            <person name="Rivarola-Duarte L."/>
            <person name="Spannagl M."/>
            <person name="Mayer K.F.X."/>
            <person name="Lu F.H."/>
            <person name="Bevan M.W."/>
            <person name="Leroy P."/>
            <person name="Li P."/>
            <person name="You F.M."/>
            <person name="Sun Q."/>
            <person name="Liu Z."/>
            <person name="Lyons E."/>
            <person name="Wicker T."/>
            <person name="Salzberg S.L."/>
            <person name="Devos K.M."/>
            <person name="Dvorak J."/>
        </authorList>
    </citation>
    <scope>NUCLEOTIDE SEQUENCE [LARGE SCALE GENOMIC DNA]</scope>
    <source>
        <strain evidence="2">cv. AL8/78</strain>
    </source>
</reference>
<dbReference type="InterPro" id="IPR050730">
    <property type="entry name" value="UBX_domain-protein"/>
</dbReference>
<dbReference type="Proteomes" id="UP000015105">
    <property type="component" value="Chromosome 1D"/>
</dbReference>
<dbReference type="GO" id="GO:0036503">
    <property type="term" value="P:ERAD pathway"/>
    <property type="evidence" value="ECO:0007669"/>
    <property type="project" value="TreeGrafter"/>
</dbReference>
<reference evidence="3" key="2">
    <citation type="journal article" date="2017" name="Nat. Plants">
        <title>The Aegilops tauschii genome reveals multiple impacts of transposons.</title>
        <authorList>
            <person name="Zhao G."/>
            <person name="Zou C."/>
            <person name="Li K."/>
            <person name="Wang K."/>
            <person name="Li T."/>
            <person name="Gao L."/>
            <person name="Zhang X."/>
            <person name="Wang H."/>
            <person name="Yang Z."/>
            <person name="Liu X."/>
            <person name="Jiang W."/>
            <person name="Mao L."/>
            <person name="Kong X."/>
            <person name="Jiao Y."/>
            <person name="Jia J."/>
        </authorList>
    </citation>
    <scope>NUCLEOTIDE SEQUENCE [LARGE SCALE GENOMIC DNA]</scope>
    <source>
        <strain evidence="3">cv. AL8/78</strain>
    </source>
</reference>
<dbReference type="Pfam" id="PF00789">
    <property type="entry name" value="UBX"/>
    <property type="match status" value="1"/>
</dbReference>
<dbReference type="PANTHER" id="PTHR23322:SF1">
    <property type="entry name" value="FAS-ASSOCIATED FACTOR 2"/>
    <property type="match status" value="1"/>
</dbReference>